<protein>
    <submittedName>
        <fullName evidence="5">RalBP1-associated Eps domain-containing protein 1</fullName>
    </submittedName>
</protein>
<dbReference type="AlphaFoldDB" id="A0A922HY20"/>
<feature type="compositionally biased region" description="Polar residues" evidence="2">
    <location>
        <begin position="288"/>
        <end position="317"/>
    </location>
</feature>
<dbReference type="InterPro" id="IPR011992">
    <property type="entry name" value="EF-hand-dom_pair"/>
</dbReference>
<gene>
    <name evidence="5" type="primary">REPS1</name>
    <name evidence="5" type="ORF">DERF_010259</name>
</gene>
<feature type="compositionally biased region" description="Low complexity" evidence="2">
    <location>
        <begin position="81"/>
        <end position="90"/>
    </location>
</feature>
<feature type="domain" description="EH" evidence="3">
    <location>
        <begin position="135"/>
        <end position="225"/>
    </location>
</feature>
<feature type="compositionally biased region" description="Low complexity" evidence="2">
    <location>
        <begin position="383"/>
        <end position="392"/>
    </location>
</feature>
<dbReference type="Proteomes" id="UP000790347">
    <property type="component" value="Unassembled WGS sequence"/>
</dbReference>
<dbReference type="GO" id="GO:0005886">
    <property type="term" value="C:plasma membrane"/>
    <property type="evidence" value="ECO:0007669"/>
    <property type="project" value="TreeGrafter"/>
</dbReference>
<name>A0A922HY20_DERFA</name>
<evidence type="ECO:0000259" key="4">
    <source>
        <dbReference type="PROSITE" id="PS50222"/>
    </source>
</evidence>
<feature type="coiled-coil region" evidence="1">
    <location>
        <begin position="503"/>
        <end position="530"/>
    </location>
</feature>
<feature type="domain" description="EF-hand" evidence="4">
    <location>
        <begin position="169"/>
        <end position="204"/>
    </location>
</feature>
<dbReference type="Gene3D" id="1.10.238.10">
    <property type="entry name" value="EF-hand"/>
    <property type="match status" value="1"/>
</dbReference>
<dbReference type="PROSITE" id="PS50222">
    <property type="entry name" value="EF_HAND_2"/>
    <property type="match status" value="1"/>
</dbReference>
<reference evidence="5" key="1">
    <citation type="submission" date="2013-05" db="EMBL/GenBank/DDBJ databases">
        <authorList>
            <person name="Yim A.K.Y."/>
            <person name="Chan T.F."/>
            <person name="Ji K.M."/>
            <person name="Liu X.Y."/>
            <person name="Zhou J.W."/>
            <person name="Li R.Q."/>
            <person name="Yang K.Y."/>
            <person name="Li J."/>
            <person name="Li M."/>
            <person name="Law P.T.W."/>
            <person name="Wu Y.L."/>
            <person name="Cai Z.L."/>
            <person name="Qin H."/>
            <person name="Bao Y."/>
            <person name="Leung R.K.K."/>
            <person name="Ng P.K.S."/>
            <person name="Zou J."/>
            <person name="Zhong X.J."/>
            <person name="Ran P.X."/>
            <person name="Zhong N.S."/>
            <person name="Liu Z.G."/>
            <person name="Tsui S.K.W."/>
        </authorList>
    </citation>
    <scope>NUCLEOTIDE SEQUENCE</scope>
    <source>
        <strain evidence="5">Derf</strain>
        <tissue evidence="5">Whole organism</tissue>
    </source>
</reference>
<dbReference type="InterPro" id="IPR002048">
    <property type="entry name" value="EF_hand_dom"/>
</dbReference>
<sequence length="555" mass="62255">MSNFDKEKIVLPPPPPASTKTKLKLKRVHTISGSSTTATTSTKINNNNNDNFHPPDISNNNNNHHHFNNNNDNDNVSHQQTAAAKSTIKTLSTTSLPEQNSYGQFTMDSIDLDRLDIDDDIDSCSLDLWSITKEQQSYYTKQFKLLQGNCITGTIKANVAKIFFEKSGLNIKDLSHIWKLSDIDEDGGLSYAEFCVAMHLVVLRRNKVELPIQLPLPLRKAYRRLMMLTSTSTSTTFSMVNNAQKQPIGIVRSISSGSRQHSNNNNKMMNTENGTSGGGGGDSFPIKNDTSSSCQRRHSQNWTRFTNDSPNMSTIKQNNNNSSIDNNIVSNNNTSPAKLANFDYNIIDVIATNPNIRHPVPLRVSPSSPALFDLEHCIVMDSNQTNNNNNNNDDSKRSSLNDSFTSSKSIDSCREQFSPFKIINHHRSNNKPNSPNEFFTRNTLLPTTTTTGTDSNGIQSLKQIIDHVRMIENRFEQQSVTSSSSSSDNNGITVIPFENVTKIDELQQSIRILNESNQRLQRTNQELSIDLSAMIKIVNHLIKQYSSRQQQQQQQ</sequence>
<feature type="compositionally biased region" description="Low complexity" evidence="2">
    <location>
        <begin position="440"/>
        <end position="453"/>
    </location>
</feature>
<dbReference type="Pfam" id="PF12763">
    <property type="entry name" value="EH"/>
    <property type="match status" value="1"/>
</dbReference>
<accession>A0A922HY20</accession>
<comment type="caution">
    <text evidence="5">The sequence shown here is derived from an EMBL/GenBank/DDBJ whole genome shotgun (WGS) entry which is preliminary data.</text>
</comment>
<feature type="region of interest" description="Disordered" evidence="2">
    <location>
        <begin position="383"/>
        <end position="408"/>
    </location>
</feature>
<keyword evidence="6" id="KW-1185">Reference proteome</keyword>
<proteinExistence type="predicted"/>
<dbReference type="GO" id="GO:0006897">
    <property type="term" value="P:endocytosis"/>
    <property type="evidence" value="ECO:0007669"/>
    <property type="project" value="TreeGrafter"/>
</dbReference>
<feature type="region of interest" description="Disordered" evidence="2">
    <location>
        <begin position="423"/>
        <end position="457"/>
    </location>
</feature>
<dbReference type="InterPro" id="IPR011050">
    <property type="entry name" value="Pectin_lyase_fold/virulence"/>
</dbReference>
<dbReference type="GO" id="GO:0005737">
    <property type="term" value="C:cytoplasm"/>
    <property type="evidence" value="ECO:0007669"/>
    <property type="project" value="TreeGrafter"/>
</dbReference>
<dbReference type="GO" id="GO:0005509">
    <property type="term" value="F:calcium ion binding"/>
    <property type="evidence" value="ECO:0007669"/>
    <property type="project" value="InterPro"/>
</dbReference>
<dbReference type="SMART" id="SM00027">
    <property type="entry name" value="EH"/>
    <property type="match status" value="1"/>
</dbReference>
<feature type="compositionally biased region" description="Polar residues" evidence="2">
    <location>
        <begin position="430"/>
        <end position="439"/>
    </location>
</feature>
<dbReference type="SUPFAM" id="SSF51126">
    <property type="entry name" value="Pectin lyase-like"/>
    <property type="match status" value="1"/>
</dbReference>
<feature type="region of interest" description="Disordered" evidence="2">
    <location>
        <begin position="29"/>
        <end position="90"/>
    </location>
</feature>
<dbReference type="PANTHER" id="PTHR11216">
    <property type="entry name" value="EH DOMAIN"/>
    <property type="match status" value="1"/>
</dbReference>
<dbReference type="InterPro" id="IPR000261">
    <property type="entry name" value="EH_dom"/>
</dbReference>
<dbReference type="GO" id="GO:0016197">
    <property type="term" value="P:endosomal transport"/>
    <property type="evidence" value="ECO:0007669"/>
    <property type="project" value="TreeGrafter"/>
</dbReference>
<dbReference type="SUPFAM" id="SSF47473">
    <property type="entry name" value="EF-hand"/>
    <property type="match status" value="1"/>
</dbReference>
<evidence type="ECO:0000256" key="2">
    <source>
        <dbReference type="SAM" id="MobiDB-lite"/>
    </source>
</evidence>
<reference evidence="5" key="2">
    <citation type="journal article" date="2022" name="Res Sq">
        <title>Comparative Genomics Reveals Insights into the Divergent Evolution of Astigmatic Mites and Household Pest Adaptations.</title>
        <authorList>
            <person name="Xiong Q."/>
            <person name="Wan A.T.-Y."/>
            <person name="Liu X.-Y."/>
            <person name="Fung C.S.-H."/>
            <person name="Xiao X."/>
            <person name="Malainual N."/>
            <person name="Hou J."/>
            <person name="Wang L."/>
            <person name="Wang M."/>
            <person name="Yang K."/>
            <person name="Cui Y."/>
            <person name="Leung E."/>
            <person name="Nong W."/>
            <person name="Shin S.-K."/>
            <person name="Au S."/>
            <person name="Jeong K.Y."/>
            <person name="Chew F.T."/>
            <person name="Hui J."/>
            <person name="Leung T.F."/>
            <person name="Tungtrongchitr A."/>
            <person name="Zhong N."/>
            <person name="Liu Z."/>
            <person name="Tsui S."/>
        </authorList>
    </citation>
    <scope>NUCLEOTIDE SEQUENCE</scope>
    <source>
        <strain evidence="5">Derf</strain>
        <tissue evidence="5">Whole organism</tissue>
    </source>
</reference>
<evidence type="ECO:0000259" key="3">
    <source>
        <dbReference type="PROSITE" id="PS50031"/>
    </source>
</evidence>
<dbReference type="EMBL" id="ASGP02000004">
    <property type="protein sequence ID" value="KAH9511833.1"/>
    <property type="molecule type" value="Genomic_DNA"/>
</dbReference>
<feature type="region of interest" description="Disordered" evidence="2">
    <location>
        <begin position="1"/>
        <end position="20"/>
    </location>
</feature>
<dbReference type="PANTHER" id="PTHR11216:SF174">
    <property type="entry name" value="GH06923P"/>
    <property type="match status" value="1"/>
</dbReference>
<organism evidence="5 6">
    <name type="scientific">Dermatophagoides farinae</name>
    <name type="common">American house dust mite</name>
    <dbReference type="NCBI Taxonomy" id="6954"/>
    <lineage>
        <taxon>Eukaryota</taxon>
        <taxon>Metazoa</taxon>
        <taxon>Ecdysozoa</taxon>
        <taxon>Arthropoda</taxon>
        <taxon>Chelicerata</taxon>
        <taxon>Arachnida</taxon>
        <taxon>Acari</taxon>
        <taxon>Acariformes</taxon>
        <taxon>Sarcoptiformes</taxon>
        <taxon>Astigmata</taxon>
        <taxon>Psoroptidia</taxon>
        <taxon>Analgoidea</taxon>
        <taxon>Pyroglyphidae</taxon>
        <taxon>Dermatophagoidinae</taxon>
        <taxon>Dermatophagoides</taxon>
    </lineage>
</organism>
<dbReference type="CDD" id="cd00052">
    <property type="entry name" value="EH"/>
    <property type="match status" value="1"/>
</dbReference>
<evidence type="ECO:0000256" key="1">
    <source>
        <dbReference type="SAM" id="Coils"/>
    </source>
</evidence>
<evidence type="ECO:0000313" key="6">
    <source>
        <dbReference type="Proteomes" id="UP000790347"/>
    </source>
</evidence>
<feature type="compositionally biased region" description="Low complexity" evidence="2">
    <location>
        <begin position="30"/>
        <end position="51"/>
    </location>
</feature>
<evidence type="ECO:0000313" key="5">
    <source>
        <dbReference type="EMBL" id="KAH9511833.1"/>
    </source>
</evidence>
<feature type="region of interest" description="Disordered" evidence="2">
    <location>
        <begin position="255"/>
        <end position="321"/>
    </location>
</feature>
<dbReference type="PROSITE" id="PS50031">
    <property type="entry name" value="EH"/>
    <property type="match status" value="1"/>
</dbReference>
<feature type="compositionally biased region" description="Low complexity" evidence="2">
    <location>
        <begin position="255"/>
        <end position="273"/>
    </location>
</feature>
<keyword evidence="1" id="KW-0175">Coiled coil</keyword>